<comment type="caution">
    <text evidence="1">The sequence shown here is derived from an EMBL/GenBank/DDBJ whole genome shotgun (WGS) entry which is preliminary data.</text>
</comment>
<accession>A0AC61L5L6</accession>
<dbReference type="Proteomes" id="UP000248329">
    <property type="component" value="Unassembled WGS sequence"/>
</dbReference>
<dbReference type="EMBL" id="PQXF01000005">
    <property type="protein sequence ID" value="PXF61492.1"/>
    <property type="molecule type" value="Genomic_DNA"/>
</dbReference>
<proteinExistence type="predicted"/>
<evidence type="ECO:0000313" key="2">
    <source>
        <dbReference type="Proteomes" id="UP000248329"/>
    </source>
</evidence>
<gene>
    <name evidence="1" type="ORF">C4B59_04460</name>
</gene>
<name>A0AC61L5L6_9EURY</name>
<evidence type="ECO:0000313" key="1">
    <source>
        <dbReference type="EMBL" id="PXF61492.1"/>
    </source>
</evidence>
<reference evidence="1" key="1">
    <citation type="submission" date="2018-01" db="EMBL/GenBank/DDBJ databases">
        <authorList>
            <person name="Krukenberg V."/>
        </authorList>
    </citation>
    <scope>NUCLEOTIDE SEQUENCE</scope>
    <source>
        <strain evidence="1">E20ANME2</strain>
    </source>
</reference>
<organism evidence="1 2">
    <name type="scientific">Candidatus Methanogaster sp</name>
    <dbReference type="NCBI Taxonomy" id="3386292"/>
    <lineage>
        <taxon>Archaea</taxon>
        <taxon>Methanobacteriati</taxon>
        <taxon>Methanobacteriota</taxon>
        <taxon>Stenosarchaea group</taxon>
        <taxon>Methanomicrobia</taxon>
        <taxon>Methanosarcinales</taxon>
        <taxon>ANME-2 cluster</taxon>
        <taxon>Candidatus Methanogasteraceae</taxon>
        <taxon>Candidatus Methanogaster</taxon>
    </lineage>
</organism>
<protein>
    <submittedName>
        <fullName evidence="1">Uncharacterized protein</fullName>
    </submittedName>
</protein>
<sequence>MTETILDEEQKKQVVNLLRKGMSSKEISKILGFPMRSIGSIKAHLTMGTYDENEDEVIEEITTAHETSLSIERDLQTFLCNDLEQIEQGLKLFQNGKEFNTDVGRIDILAIDKKDDLLVIELKAGKAKDGALGQLLGYMGFISNNIAKGKRVRGYIIANDFEDRLKYAIKGLTNVELKAYKVNFSFEDVD</sequence>